<accession>A0ABS9EIE3</accession>
<dbReference type="RefSeq" id="WP_236134781.1">
    <property type="nucleotide sequence ID" value="NZ_JAKGTH010000011.1"/>
</dbReference>
<evidence type="ECO:0000313" key="3">
    <source>
        <dbReference type="Proteomes" id="UP001179363"/>
    </source>
</evidence>
<protein>
    <submittedName>
        <fullName evidence="2">Outer membrane beta-barrel protein</fullName>
    </submittedName>
</protein>
<dbReference type="Proteomes" id="UP001179363">
    <property type="component" value="Unassembled WGS sequence"/>
</dbReference>
<dbReference type="EMBL" id="JAKGTH010000011">
    <property type="protein sequence ID" value="MCF4102638.1"/>
    <property type="molecule type" value="Genomic_DNA"/>
</dbReference>
<dbReference type="InterPro" id="IPR041700">
    <property type="entry name" value="OMP_b-brl_3"/>
</dbReference>
<evidence type="ECO:0000259" key="1">
    <source>
        <dbReference type="Pfam" id="PF14905"/>
    </source>
</evidence>
<feature type="domain" description="Outer membrane protein beta-barrel" evidence="1">
    <location>
        <begin position="454"/>
        <end position="906"/>
    </location>
</feature>
<dbReference type="Pfam" id="PF14905">
    <property type="entry name" value="OMP_b-brl_3"/>
    <property type="match status" value="1"/>
</dbReference>
<dbReference type="SUPFAM" id="SSF56935">
    <property type="entry name" value="Porins"/>
    <property type="match status" value="1"/>
</dbReference>
<proteinExistence type="predicted"/>
<comment type="caution">
    <text evidence="2">The sequence shown here is derived from an EMBL/GenBank/DDBJ whole genome shotgun (WGS) entry which is preliminary data.</text>
</comment>
<sequence length="925" mass="105902">MFNRFFLSVVFTAISFFSYSQEFSISGRLIDFNSKAPVEAATVFVETLKDSSLITYTITDKGGNFNLKGQTQSPSVNLLISFVGYQPVERKISFSENRDMVLPEITLEEQIESLGDVVVQARRPPITIKKDTLEFNVDSFKTKKDANVEDLLKELPGVEVDEQGNITVNGKSVNKILVNGKPFFGNDPTIATRNLTKEIVEKIQVTDTKSDSEAFNGEAGDDQNKTINITIDEEKNKGIFGRVAAGGGTDERFEYAGLINYFDNDLRISVLAGGNNINSPGFSFGEIQKMFGSARYISINNGTLNFGGKVFGGGQGITNSRTAGANYADNLGKKTELSSDYFYSASNSYEDRIRSRENILPDGRYFSNSTSNTVSSSDNHAVNLNFKTKIDTTFLIEARPKFNYSKSDSKYSNLEETLNEDRVLTNSSNNDNSNFREGRDFSNDLSVNKKYGSNGGFVRLSMENKINDTDSDSYLNSETLIFGEDPEQILRNQYTDGNQKTNDLELSTNWRVPLYSNKMFMEAEYRFSNSKKDDRQLVYDFNEESDSYSLFNLEQSTDFTNRDRSSRPELGLIYDVDKFRIRFTTAYVFRTLESEDALRDINFENDFNAFEFGGNLRYKFSQKTSLYGGYNYYNSVPDIRELSPYVDVSNPLHTIQGNPDLKPAKTHRLYLNFNNYDFQSRTGIYSYVNLNFADDRVVQKSFIDPSFVRTTTYENVNGYYQLYANINYSKKIELDSIRSLNYEIGTSVNANRNINFNNNIKYASKTFTYSPNLGLRFIWKDLFEIRPSYELNITKNTFDLDAFEDQNFLRHELRLRTTTSYPEKLEWSNDIRYVHNPNVQSGFEQNSVFWNSSLAYSILKDKGTLSFKVYDLLNQNTNTRRTASEDYIEDVESTVLQQYFMLSFSYKFNTLGKKGETRNSSFWFD</sequence>
<keyword evidence="3" id="KW-1185">Reference proteome</keyword>
<name>A0ABS9EIE3_9FLAO</name>
<dbReference type="InterPro" id="IPR008969">
    <property type="entry name" value="CarboxyPept-like_regulatory"/>
</dbReference>
<evidence type="ECO:0000313" key="2">
    <source>
        <dbReference type="EMBL" id="MCF4102638.1"/>
    </source>
</evidence>
<reference evidence="2" key="1">
    <citation type="submission" date="2022-01" db="EMBL/GenBank/DDBJ databases">
        <title>Gillisia lutea sp. nov., isolated from marine plastic residues from the Malvarosa beach (Valencia, Spain).</title>
        <authorList>
            <person name="Vidal-Verdu A."/>
            <person name="Molina-Menor E."/>
            <person name="Satari L."/>
            <person name="Pascual J."/>
            <person name="Pereto J."/>
            <person name="Porcar M."/>
        </authorList>
    </citation>
    <scope>NUCLEOTIDE SEQUENCE</scope>
    <source>
        <strain evidence="2">M10.2A</strain>
    </source>
</reference>
<dbReference type="Pfam" id="PF13715">
    <property type="entry name" value="CarbopepD_reg_2"/>
    <property type="match status" value="1"/>
</dbReference>
<dbReference type="SUPFAM" id="SSF49464">
    <property type="entry name" value="Carboxypeptidase regulatory domain-like"/>
    <property type="match status" value="1"/>
</dbReference>
<gene>
    <name evidence="2" type="ORF">L1I30_13255</name>
</gene>
<organism evidence="2 3">
    <name type="scientific">Gillisia lutea</name>
    <dbReference type="NCBI Taxonomy" id="2909668"/>
    <lineage>
        <taxon>Bacteria</taxon>
        <taxon>Pseudomonadati</taxon>
        <taxon>Bacteroidota</taxon>
        <taxon>Flavobacteriia</taxon>
        <taxon>Flavobacteriales</taxon>
        <taxon>Flavobacteriaceae</taxon>
        <taxon>Gillisia</taxon>
    </lineage>
</organism>